<dbReference type="Proteomes" id="UP000029121">
    <property type="component" value="Unassembled WGS sequence"/>
</dbReference>
<sequence length="94" mass="10767">MLTMFINICLFLLFLFFVIKICSFQQHKPARETKSEPFNRKKKEEPKSEPPVSYYVLQGDNGYSPTTNDFNKVKTYEFGKVAETKSTGQGGSSK</sequence>
<gene>
    <name evidence="3" type="ORF">CARUB_v10008018mg</name>
</gene>
<feature type="region of interest" description="Disordered" evidence="1">
    <location>
        <begin position="28"/>
        <end position="55"/>
    </location>
</feature>
<evidence type="ECO:0000313" key="4">
    <source>
        <dbReference type="Proteomes" id="UP000029121"/>
    </source>
</evidence>
<name>R0GIC7_9BRAS</name>
<reference evidence="4" key="1">
    <citation type="journal article" date="2013" name="Nat. Genet.">
        <title>The Capsella rubella genome and the genomic consequences of rapid mating system evolution.</title>
        <authorList>
            <person name="Slotte T."/>
            <person name="Hazzouri K.M."/>
            <person name="Agren J.A."/>
            <person name="Koenig D."/>
            <person name="Maumus F."/>
            <person name="Guo Y.L."/>
            <person name="Steige K."/>
            <person name="Platts A.E."/>
            <person name="Escobar J.S."/>
            <person name="Newman L.K."/>
            <person name="Wang W."/>
            <person name="Mandakova T."/>
            <person name="Vello E."/>
            <person name="Smith L.M."/>
            <person name="Henz S.R."/>
            <person name="Steffen J."/>
            <person name="Takuno S."/>
            <person name="Brandvain Y."/>
            <person name="Coop G."/>
            <person name="Andolfatto P."/>
            <person name="Hu T.T."/>
            <person name="Blanchette M."/>
            <person name="Clark R.M."/>
            <person name="Quesneville H."/>
            <person name="Nordborg M."/>
            <person name="Gaut B.S."/>
            <person name="Lysak M.A."/>
            <person name="Jenkins J."/>
            <person name="Grimwood J."/>
            <person name="Chapman J."/>
            <person name="Prochnik S."/>
            <person name="Shu S."/>
            <person name="Rokhsar D."/>
            <person name="Schmutz J."/>
            <person name="Weigel D."/>
            <person name="Wright S.I."/>
        </authorList>
    </citation>
    <scope>NUCLEOTIDE SEQUENCE [LARGE SCALE GENOMIC DNA]</scope>
    <source>
        <strain evidence="4">cv. Monte Gargano</strain>
    </source>
</reference>
<proteinExistence type="predicted"/>
<dbReference type="AlphaFoldDB" id="R0GIC7"/>
<evidence type="ECO:0000256" key="1">
    <source>
        <dbReference type="SAM" id="MobiDB-lite"/>
    </source>
</evidence>
<evidence type="ECO:0000313" key="3">
    <source>
        <dbReference type="EMBL" id="EOA12035.1"/>
    </source>
</evidence>
<feature type="signal peptide" evidence="2">
    <location>
        <begin position="1"/>
        <end position="24"/>
    </location>
</feature>
<dbReference type="EMBL" id="KB870953">
    <property type="protein sequence ID" value="EOA12035.1"/>
    <property type="molecule type" value="Genomic_DNA"/>
</dbReference>
<protein>
    <submittedName>
        <fullName evidence="3">Uncharacterized protein</fullName>
    </submittedName>
</protein>
<keyword evidence="2" id="KW-0732">Signal</keyword>
<accession>R0GIC7</accession>
<feature type="chain" id="PRO_5004351331" evidence="2">
    <location>
        <begin position="25"/>
        <end position="94"/>
    </location>
</feature>
<feature type="compositionally biased region" description="Basic and acidic residues" evidence="1">
    <location>
        <begin position="29"/>
        <end position="48"/>
    </location>
</feature>
<keyword evidence="4" id="KW-1185">Reference proteome</keyword>
<organism evidence="3 4">
    <name type="scientific">Capsella rubella</name>
    <dbReference type="NCBI Taxonomy" id="81985"/>
    <lineage>
        <taxon>Eukaryota</taxon>
        <taxon>Viridiplantae</taxon>
        <taxon>Streptophyta</taxon>
        <taxon>Embryophyta</taxon>
        <taxon>Tracheophyta</taxon>
        <taxon>Spermatophyta</taxon>
        <taxon>Magnoliopsida</taxon>
        <taxon>eudicotyledons</taxon>
        <taxon>Gunneridae</taxon>
        <taxon>Pentapetalae</taxon>
        <taxon>rosids</taxon>
        <taxon>malvids</taxon>
        <taxon>Brassicales</taxon>
        <taxon>Brassicaceae</taxon>
        <taxon>Camelineae</taxon>
        <taxon>Capsella</taxon>
    </lineage>
</organism>
<evidence type="ECO:0000256" key="2">
    <source>
        <dbReference type="SAM" id="SignalP"/>
    </source>
</evidence>